<keyword evidence="2" id="KW-0812">Transmembrane</keyword>
<organism evidence="3 4">
    <name type="scientific">Nocardioides eburneiflavus</name>
    <dbReference type="NCBI Taxonomy" id="2518372"/>
    <lineage>
        <taxon>Bacteria</taxon>
        <taxon>Bacillati</taxon>
        <taxon>Actinomycetota</taxon>
        <taxon>Actinomycetes</taxon>
        <taxon>Propionibacteriales</taxon>
        <taxon>Nocardioidaceae</taxon>
        <taxon>Nocardioides</taxon>
    </lineage>
</organism>
<evidence type="ECO:0000256" key="2">
    <source>
        <dbReference type="SAM" id="Phobius"/>
    </source>
</evidence>
<dbReference type="EMBL" id="SRRO01000001">
    <property type="protein sequence ID" value="TGN64936.1"/>
    <property type="molecule type" value="Genomic_DNA"/>
</dbReference>
<feature type="region of interest" description="Disordered" evidence="1">
    <location>
        <begin position="1"/>
        <end position="22"/>
    </location>
</feature>
<feature type="transmembrane region" description="Helical" evidence="2">
    <location>
        <begin position="121"/>
        <end position="142"/>
    </location>
</feature>
<feature type="transmembrane region" description="Helical" evidence="2">
    <location>
        <begin position="179"/>
        <end position="200"/>
    </location>
</feature>
<dbReference type="Proteomes" id="UP000297496">
    <property type="component" value="Unassembled WGS sequence"/>
</dbReference>
<evidence type="ECO:0000313" key="4">
    <source>
        <dbReference type="Proteomes" id="UP000297496"/>
    </source>
</evidence>
<keyword evidence="4" id="KW-1185">Reference proteome</keyword>
<name>A0A4Z1CBG4_9ACTN</name>
<feature type="transmembrane region" description="Helical" evidence="2">
    <location>
        <begin position="292"/>
        <end position="312"/>
    </location>
</feature>
<feature type="transmembrane region" description="Helical" evidence="2">
    <location>
        <begin position="324"/>
        <end position="346"/>
    </location>
</feature>
<proteinExistence type="predicted"/>
<feature type="transmembrane region" description="Helical" evidence="2">
    <location>
        <begin position="60"/>
        <end position="77"/>
    </location>
</feature>
<evidence type="ECO:0000256" key="1">
    <source>
        <dbReference type="SAM" id="MobiDB-lite"/>
    </source>
</evidence>
<dbReference type="Pfam" id="PF06772">
    <property type="entry name" value="LtrA"/>
    <property type="match status" value="1"/>
</dbReference>
<feature type="transmembrane region" description="Helical" evidence="2">
    <location>
        <begin position="154"/>
        <end position="173"/>
    </location>
</feature>
<dbReference type="InterPro" id="IPR010640">
    <property type="entry name" value="Low_temperature_requirement_A"/>
</dbReference>
<dbReference type="AlphaFoldDB" id="A0A4Z1CBG4"/>
<dbReference type="RefSeq" id="WP_135839441.1">
    <property type="nucleotide sequence ID" value="NZ_SRRO01000001.1"/>
</dbReference>
<keyword evidence="2" id="KW-1133">Transmembrane helix</keyword>
<feature type="transmembrane region" description="Helical" evidence="2">
    <location>
        <begin position="379"/>
        <end position="397"/>
    </location>
</feature>
<comment type="caution">
    <text evidence="3">The sequence shown here is derived from an EMBL/GenBank/DDBJ whole genome shotgun (WGS) entry which is preliminary data.</text>
</comment>
<dbReference type="OrthoDB" id="7698234at2"/>
<feature type="transmembrane region" description="Helical" evidence="2">
    <location>
        <begin position="30"/>
        <end position="48"/>
    </location>
</feature>
<dbReference type="PANTHER" id="PTHR36840">
    <property type="entry name" value="BLL5714 PROTEIN"/>
    <property type="match status" value="1"/>
</dbReference>
<protein>
    <submittedName>
        <fullName evidence="3">Low temperature requirement protein A</fullName>
    </submittedName>
</protein>
<feature type="transmembrane region" description="Helical" evidence="2">
    <location>
        <begin position="355"/>
        <end position="373"/>
    </location>
</feature>
<evidence type="ECO:0000313" key="3">
    <source>
        <dbReference type="EMBL" id="TGN64936.1"/>
    </source>
</evidence>
<gene>
    <name evidence="3" type="ORF">EXE59_13930</name>
</gene>
<reference evidence="3 4" key="1">
    <citation type="submission" date="2019-04" db="EMBL/GenBank/DDBJ databases">
        <title>Three New Species of Nocardioides, Nocardioides euryhalodurans sp. nov., Nocardioides seonyuensis sp. nov. and Nocardioides eburneoflavus sp. nov. Isolated from Soil.</title>
        <authorList>
            <person name="Roh S.G."/>
            <person name="Lee C."/>
            <person name="Kim M.-K."/>
            <person name="Kim S.B."/>
        </authorList>
    </citation>
    <scope>NUCLEOTIDE SEQUENCE [LARGE SCALE GENOMIC DNA]</scope>
    <source>
        <strain evidence="3 4">MMS17-SY213</strain>
    </source>
</reference>
<feature type="transmembrane region" description="Helical" evidence="2">
    <location>
        <begin position="247"/>
        <end position="271"/>
    </location>
</feature>
<feature type="transmembrane region" description="Helical" evidence="2">
    <location>
        <begin position="89"/>
        <end position="109"/>
    </location>
</feature>
<accession>A0A4Z1CBG4</accession>
<keyword evidence="2" id="KW-0472">Membrane</keyword>
<sequence length="415" mass="45141">MSEVARTHRLRRMTGRDPRESHRSASPLELLYDLTLVVAFSLAGSQFAHALVEDHLVEGLLGFAVAMFAITLAWINYSWFASAYDTDDAFMRLATLLQMVGVLVLALGLHDLFEGFDHGEFDNAVVVAGYVTMRVSMILLWSRAAAHDRDRRRTCLAYVRLIAVAQVGWVVTATDVLPVPVQIGLALALFALELGGIVWIETHLPPTPWHAHHIAERYGLLAIITFGEVVLGTTTAIEAVVTDQGWSVEAAVIALAGVALAVGLWWCYFTVPFAHALTASNARSMVFGFGHLVLYASIAATGAGLHAAAYYVEHHSELDAAQTMLTMAMPVAVFVLALFTVFHLLFPGRDPLHHWLLVGTLVFLAAACALAAWGAPLALALLVLMLAPWVTVLGYELRGYRHIDEVAGATRDVAR</sequence>
<dbReference type="PANTHER" id="PTHR36840:SF1">
    <property type="entry name" value="BLL5714 PROTEIN"/>
    <property type="match status" value="1"/>
</dbReference>
<feature type="transmembrane region" description="Helical" evidence="2">
    <location>
        <begin position="220"/>
        <end position="241"/>
    </location>
</feature>